<evidence type="ECO:0000313" key="3">
    <source>
        <dbReference type="Proteomes" id="UP000001542"/>
    </source>
</evidence>
<dbReference type="InParanoid" id="A2EZM9"/>
<dbReference type="STRING" id="5722.A2EZM9"/>
<dbReference type="Proteomes" id="UP000001542">
    <property type="component" value="Unassembled WGS sequence"/>
</dbReference>
<accession>A2EZM9</accession>
<evidence type="ECO:0000313" key="2">
    <source>
        <dbReference type="EMBL" id="EAY01867.1"/>
    </source>
</evidence>
<dbReference type="SUPFAM" id="SSF56281">
    <property type="entry name" value="Metallo-hydrolase/oxidoreductase"/>
    <property type="match status" value="1"/>
</dbReference>
<reference evidence="2" key="2">
    <citation type="journal article" date="2007" name="Science">
        <title>Draft genome sequence of the sexually transmitted pathogen Trichomonas vaginalis.</title>
        <authorList>
            <person name="Carlton J.M."/>
            <person name="Hirt R.P."/>
            <person name="Silva J.C."/>
            <person name="Delcher A.L."/>
            <person name="Schatz M."/>
            <person name="Zhao Q."/>
            <person name="Wortman J.R."/>
            <person name="Bidwell S.L."/>
            <person name="Alsmark U.C.M."/>
            <person name="Besteiro S."/>
            <person name="Sicheritz-Ponten T."/>
            <person name="Noel C.J."/>
            <person name="Dacks J.B."/>
            <person name="Foster P.G."/>
            <person name="Simillion C."/>
            <person name="Van de Peer Y."/>
            <person name="Miranda-Saavedra D."/>
            <person name="Barton G.J."/>
            <person name="Westrop G.D."/>
            <person name="Mueller S."/>
            <person name="Dessi D."/>
            <person name="Fiori P.L."/>
            <person name="Ren Q."/>
            <person name="Paulsen I."/>
            <person name="Zhang H."/>
            <person name="Bastida-Corcuera F.D."/>
            <person name="Simoes-Barbosa A."/>
            <person name="Brown M.T."/>
            <person name="Hayes R.D."/>
            <person name="Mukherjee M."/>
            <person name="Okumura C.Y."/>
            <person name="Schneider R."/>
            <person name="Smith A.J."/>
            <person name="Vanacova S."/>
            <person name="Villalvazo M."/>
            <person name="Haas B.J."/>
            <person name="Pertea M."/>
            <person name="Feldblyum T.V."/>
            <person name="Utterback T.R."/>
            <person name="Shu C.L."/>
            <person name="Osoegawa K."/>
            <person name="de Jong P.J."/>
            <person name="Hrdy I."/>
            <person name="Horvathova L."/>
            <person name="Zubacova Z."/>
            <person name="Dolezal P."/>
            <person name="Malik S.B."/>
            <person name="Logsdon J.M. Jr."/>
            <person name="Henze K."/>
            <person name="Gupta A."/>
            <person name="Wang C.C."/>
            <person name="Dunne R.L."/>
            <person name="Upcroft J.A."/>
            <person name="Upcroft P."/>
            <person name="White O."/>
            <person name="Salzberg S.L."/>
            <person name="Tang P."/>
            <person name="Chiu C.-H."/>
            <person name="Lee Y.-S."/>
            <person name="Embley T.M."/>
            <person name="Coombs G.H."/>
            <person name="Mottram J.C."/>
            <person name="Tachezy J."/>
            <person name="Fraser-Liggett C.M."/>
            <person name="Johnson P.J."/>
        </authorList>
    </citation>
    <scope>NUCLEOTIDE SEQUENCE [LARGE SCALE GENOMIC DNA]</scope>
    <source>
        <strain evidence="2">G3</strain>
    </source>
</reference>
<dbReference type="VEuPathDB" id="TrichDB:TVAGG3_0186310"/>
<dbReference type="CDD" id="cd16279">
    <property type="entry name" value="metallo-hydrolase-like_MBL-fold"/>
    <property type="match status" value="1"/>
</dbReference>
<dbReference type="FunCoup" id="A2EZM9">
    <property type="interactions" value="4"/>
</dbReference>
<dbReference type="VEuPathDB" id="TrichDB:TVAG_090020"/>
<proteinExistence type="predicted"/>
<dbReference type="SMART" id="SM00849">
    <property type="entry name" value="Lactamase_B"/>
    <property type="match status" value="1"/>
</dbReference>
<organism evidence="2 3">
    <name type="scientific">Trichomonas vaginalis (strain ATCC PRA-98 / G3)</name>
    <dbReference type="NCBI Taxonomy" id="412133"/>
    <lineage>
        <taxon>Eukaryota</taxon>
        <taxon>Metamonada</taxon>
        <taxon>Parabasalia</taxon>
        <taxon>Trichomonadida</taxon>
        <taxon>Trichomonadidae</taxon>
        <taxon>Trichomonas</taxon>
    </lineage>
</organism>
<dbReference type="EMBL" id="DS113554">
    <property type="protein sequence ID" value="EAY01867.1"/>
    <property type="molecule type" value="Genomic_DNA"/>
</dbReference>
<evidence type="ECO:0000259" key="1">
    <source>
        <dbReference type="SMART" id="SM00849"/>
    </source>
</evidence>
<dbReference type="AlphaFoldDB" id="A2EZM9"/>
<feature type="domain" description="Metallo-beta-lactamase" evidence="1">
    <location>
        <begin position="42"/>
        <end position="225"/>
    </location>
</feature>
<dbReference type="RefSeq" id="XP_001314411.1">
    <property type="nucleotide sequence ID" value="XM_001314392.1"/>
</dbReference>
<dbReference type="PANTHER" id="PTHR42663:SF6">
    <property type="entry name" value="HYDROLASE C777.06C-RELATED"/>
    <property type="match status" value="1"/>
</dbReference>
<dbReference type="OMA" id="EFKWHII"/>
<sequence length="268" mass="30017">MEGESGMTIDLTLLGTGTSGGIPFVNCDCPTCTSTDPRDKRYRTCGILKISNGKNVLIDCGTDIRKCLLREGITHIEGIIISHCHADHVHGLPDLVKFYNGHPIPIYCNDVCGKQLKGKYSTLVEGDDRKFDVNITTSPFKLCDVTFTPVPIMHGKLPIFGYRFGNATYITDCKTIPNDSYKIIDGSEILVINTLANTDHETHLSYEQSLAEIRKIKPKVAYLVHMTHTHNHEFIQNYFDTNKQEFPETKNIEIIEAVDGIHTKPIHV</sequence>
<dbReference type="InterPro" id="IPR001279">
    <property type="entry name" value="Metallo-B-lactamas"/>
</dbReference>
<dbReference type="Pfam" id="PF12706">
    <property type="entry name" value="Lactamase_B_2"/>
    <property type="match status" value="1"/>
</dbReference>
<dbReference type="Gene3D" id="3.60.15.10">
    <property type="entry name" value="Ribonuclease Z/Hydroxyacylglutathione hydrolase-like"/>
    <property type="match status" value="1"/>
</dbReference>
<keyword evidence="3" id="KW-1185">Reference proteome</keyword>
<gene>
    <name evidence="2" type="ORF">TVAG_090020</name>
</gene>
<dbReference type="SMR" id="A2EZM9"/>
<dbReference type="PANTHER" id="PTHR42663">
    <property type="entry name" value="HYDROLASE C777.06C-RELATED-RELATED"/>
    <property type="match status" value="1"/>
</dbReference>
<name>A2EZM9_TRIV3</name>
<dbReference type="KEGG" id="tva:4759697"/>
<dbReference type="eggNOG" id="ENOG502QWBK">
    <property type="taxonomic scope" value="Eukaryota"/>
</dbReference>
<dbReference type="InterPro" id="IPR036866">
    <property type="entry name" value="RibonucZ/Hydroxyglut_hydro"/>
</dbReference>
<reference evidence="2" key="1">
    <citation type="submission" date="2006-10" db="EMBL/GenBank/DDBJ databases">
        <authorList>
            <person name="Amadeo P."/>
            <person name="Zhao Q."/>
            <person name="Wortman J."/>
            <person name="Fraser-Liggett C."/>
            <person name="Carlton J."/>
        </authorList>
    </citation>
    <scope>NUCLEOTIDE SEQUENCE</scope>
    <source>
        <strain evidence="2">G3</strain>
    </source>
</reference>
<protein>
    <submittedName>
        <fullName evidence="2">Metallo-beta-lactamase superfamily protein</fullName>
    </submittedName>
</protein>
<dbReference type="OrthoDB" id="341300at2759"/>